<name>A0ABU7T5N0_9HYPH</name>
<comment type="caution">
    <text evidence="2">The sequence shown here is derived from an EMBL/GenBank/DDBJ whole genome shotgun (WGS) entry which is preliminary data.</text>
</comment>
<keyword evidence="1" id="KW-1133">Transmembrane helix</keyword>
<sequence length="74" mass="7763">MVACALLLPAILYEGSRTSAFAQILAGLSIALFCVHATTFLGIVCAFAFIFLCLTVTIRIENIGVATGIPFGLL</sequence>
<keyword evidence="3" id="KW-1185">Reference proteome</keyword>
<keyword evidence="1" id="KW-0472">Membrane</keyword>
<dbReference type="EMBL" id="MLBY01000002">
    <property type="protein sequence ID" value="MEE7455872.1"/>
    <property type="molecule type" value="Genomic_DNA"/>
</dbReference>
<feature type="transmembrane region" description="Helical" evidence="1">
    <location>
        <begin position="30"/>
        <end position="54"/>
    </location>
</feature>
<accession>A0ABU7T5N0</accession>
<protein>
    <submittedName>
        <fullName evidence="2">Uncharacterized protein</fullName>
    </submittedName>
</protein>
<keyword evidence="1" id="KW-0812">Transmembrane</keyword>
<gene>
    <name evidence="2" type="ORF">MRSR164_03345</name>
</gene>
<reference evidence="2 3" key="1">
    <citation type="journal article" date="2012" name="Genet. Mol. Biol.">
        <title>Analysis of 16S rRNA and mxaF genes revealing insights into Methylobacterium niche-specific plant association.</title>
        <authorList>
            <person name="Dourado M.N."/>
            <person name="Andreote F.D."/>
            <person name="Dini-Andreote F."/>
            <person name="Conti R."/>
            <person name="Araujo J.M."/>
            <person name="Araujo W.L."/>
        </authorList>
    </citation>
    <scope>NUCLEOTIDE SEQUENCE [LARGE SCALE GENOMIC DNA]</scope>
    <source>
        <strain evidence="2 3">SR1.6/4</strain>
    </source>
</reference>
<organism evidence="2 3">
    <name type="scientific">Methylobacterium radiotolerans</name>
    <dbReference type="NCBI Taxonomy" id="31998"/>
    <lineage>
        <taxon>Bacteria</taxon>
        <taxon>Pseudomonadati</taxon>
        <taxon>Pseudomonadota</taxon>
        <taxon>Alphaproteobacteria</taxon>
        <taxon>Hyphomicrobiales</taxon>
        <taxon>Methylobacteriaceae</taxon>
        <taxon>Methylobacterium</taxon>
    </lineage>
</organism>
<proteinExistence type="predicted"/>
<evidence type="ECO:0000256" key="1">
    <source>
        <dbReference type="SAM" id="Phobius"/>
    </source>
</evidence>
<dbReference type="Proteomes" id="UP001349262">
    <property type="component" value="Unassembled WGS sequence"/>
</dbReference>
<evidence type="ECO:0000313" key="2">
    <source>
        <dbReference type="EMBL" id="MEE7455872.1"/>
    </source>
</evidence>
<evidence type="ECO:0000313" key="3">
    <source>
        <dbReference type="Proteomes" id="UP001349262"/>
    </source>
</evidence>